<dbReference type="SUPFAM" id="SSF56801">
    <property type="entry name" value="Acetyl-CoA synthetase-like"/>
    <property type="match status" value="1"/>
</dbReference>
<comment type="catalytic activity">
    <reaction evidence="6">
        <text>octanoate + ATP + CoA = octanoyl-CoA + AMP + diphosphate</text>
        <dbReference type="Rhea" id="RHEA:33631"/>
        <dbReference type="ChEBI" id="CHEBI:25646"/>
        <dbReference type="ChEBI" id="CHEBI:30616"/>
        <dbReference type="ChEBI" id="CHEBI:33019"/>
        <dbReference type="ChEBI" id="CHEBI:57287"/>
        <dbReference type="ChEBI" id="CHEBI:57386"/>
        <dbReference type="ChEBI" id="CHEBI:456215"/>
    </reaction>
</comment>
<comment type="function">
    <text evidence="3">Acyl-CoA synthases catalyze the initial reaction in fatty acid metabolism, by forming a thioester with CoA. Has some preference toward medium-chain substrates. Plays a role in adipocyte differentiation.</text>
</comment>
<dbReference type="InterPro" id="IPR020845">
    <property type="entry name" value="AMP-binding_CS"/>
</dbReference>
<dbReference type="Pfam" id="PF13193">
    <property type="entry name" value="AMP-binding_C"/>
    <property type="match status" value="1"/>
</dbReference>
<dbReference type="InterPro" id="IPR025110">
    <property type="entry name" value="AMP-bd_C"/>
</dbReference>
<name>A0AAW0VT53_CHEQU</name>
<evidence type="ECO:0000256" key="1">
    <source>
        <dbReference type="ARBA" id="ARBA00006432"/>
    </source>
</evidence>
<dbReference type="EMBL" id="JARKIK010000681">
    <property type="protein sequence ID" value="KAK8720237.1"/>
    <property type="molecule type" value="Genomic_DNA"/>
</dbReference>
<feature type="domain" description="AMP-binding enzyme C-terminal" evidence="9">
    <location>
        <begin position="510"/>
        <end position="585"/>
    </location>
</feature>
<sequence>STVSVSMSLSTVMRPWLLRKLFTDLGQKWLSSPLKSFKRQRSSETLTWSYVSNPGTRPLLGIHMGNMVDRAEDMFGDREAIVSVQQGKRATFSQVKQESEEIASGLLALGLERGDRLGIWAPNTYEWYLTKLAAAKAGLVLVNINPAYRPSELEYCLNKVSIKAIICHEKFRTSDYHHMLCEIAPELLYSSKDDLNLSRLPSLKKVIMCSEKDLSGTYKFGDLYGAGDSCHKTMLADIATRVKFDDPFNIQFTSGTTGLPKAAVLTHHMVINNAYSTGRRAEYDKSHLRICVPVPLFHSFGCVGGVVIGVLFGTTCVLPSEAFDPEACLQAIQDERASSCYGTPTMFVDILNVQRRKPRDVSSLSAGVMAGAPCPQELVMAVMNELNMTDVLVAYGMTETSPVSFMCFPSDSPQVRSSTIGYPGEHIEVKVVDAEGQVVRIGEAGELCVRGYCNFQGYWGDPEKTQETIGGDRWLKTGDLAILQPDGYGKIIGRIKDMIIRGGENIYPAEVENCLLRHPSIIEAQVFGVPDDRMGEEVAVWIRKADDDELNATTLKRWCKGKMAHYKVPRYIMFKEEFPKTVTGKIQKFVMRDITVKELNLK</sequence>
<dbReference type="FunFam" id="3.30.300.30:FF:000008">
    <property type="entry name" value="2,3-dihydroxybenzoate-AMP ligase"/>
    <property type="match status" value="1"/>
</dbReference>
<comment type="caution">
    <text evidence="10">The sequence shown here is derived from an EMBL/GenBank/DDBJ whole genome shotgun (WGS) entry which is preliminary data.</text>
</comment>
<gene>
    <name evidence="10" type="ORF">OTU49_013489</name>
</gene>
<keyword evidence="11" id="KW-1185">Reference proteome</keyword>
<protein>
    <recommendedName>
        <fullName evidence="5">Medium-chain acyl-CoA ligase ACSF2, mitochondrial</fullName>
        <ecNumber evidence="4">6.2.1.2</ecNumber>
    </recommendedName>
</protein>
<dbReference type="Pfam" id="PF00501">
    <property type="entry name" value="AMP-binding"/>
    <property type="match status" value="1"/>
</dbReference>
<evidence type="ECO:0000256" key="7">
    <source>
        <dbReference type="ARBA" id="ARBA00048277"/>
    </source>
</evidence>
<evidence type="ECO:0000259" key="9">
    <source>
        <dbReference type="Pfam" id="PF13193"/>
    </source>
</evidence>
<evidence type="ECO:0000259" key="8">
    <source>
        <dbReference type="Pfam" id="PF00501"/>
    </source>
</evidence>
<evidence type="ECO:0000256" key="5">
    <source>
        <dbReference type="ARBA" id="ARBA00039638"/>
    </source>
</evidence>
<organism evidence="10 11">
    <name type="scientific">Cherax quadricarinatus</name>
    <name type="common">Australian red claw crayfish</name>
    <dbReference type="NCBI Taxonomy" id="27406"/>
    <lineage>
        <taxon>Eukaryota</taxon>
        <taxon>Metazoa</taxon>
        <taxon>Ecdysozoa</taxon>
        <taxon>Arthropoda</taxon>
        <taxon>Crustacea</taxon>
        <taxon>Multicrustacea</taxon>
        <taxon>Malacostraca</taxon>
        <taxon>Eumalacostraca</taxon>
        <taxon>Eucarida</taxon>
        <taxon>Decapoda</taxon>
        <taxon>Pleocyemata</taxon>
        <taxon>Astacidea</taxon>
        <taxon>Parastacoidea</taxon>
        <taxon>Parastacidae</taxon>
        <taxon>Cherax</taxon>
    </lineage>
</organism>
<dbReference type="PANTHER" id="PTHR43201">
    <property type="entry name" value="ACYL-COA SYNTHETASE"/>
    <property type="match status" value="1"/>
</dbReference>
<comment type="catalytic activity">
    <reaction evidence="7">
        <text>a medium-chain fatty acid + ATP + CoA = a medium-chain fatty acyl-CoA + AMP + diphosphate</text>
        <dbReference type="Rhea" id="RHEA:48340"/>
        <dbReference type="ChEBI" id="CHEBI:30616"/>
        <dbReference type="ChEBI" id="CHEBI:33019"/>
        <dbReference type="ChEBI" id="CHEBI:57287"/>
        <dbReference type="ChEBI" id="CHEBI:59558"/>
        <dbReference type="ChEBI" id="CHEBI:90546"/>
        <dbReference type="ChEBI" id="CHEBI:456215"/>
        <dbReference type="EC" id="6.2.1.2"/>
    </reaction>
</comment>
<accession>A0AAW0VT53</accession>
<dbReference type="AlphaFoldDB" id="A0AAW0VT53"/>
<dbReference type="InterPro" id="IPR042099">
    <property type="entry name" value="ANL_N_sf"/>
</dbReference>
<proteinExistence type="inferred from homology"/>
<dbReference type="InterPro" id="IPR045851">
    <property type="entry name" value="AMP-bd_C_sf"/>
</dbReference>
<evidence type="ECO:0000256" key="2">
    <source>
        <dbReference type="ARBA" id="ARBA00022598"/>
    </source>
</evidence>
<dbReference type="PANTHER" id="PTHR43201:SF5">
    <property type="entry name" value="MEDIUM-CHAIN ACYL-COA LIGASE ACSF2, MITOCHONDRIAL"/>
    <property type="match status" value="1"/>
</dbReference>
<dbReference type="FunFam" id="3.40.50.12780:FF:000003">
    <property type="entry name" value="Long-chain-fatty-acid--CoA ligase FadD"/>
    <property type="match status" value="1"/>
</dbReference>
<dbReference type="EC" id="6.2.1.2" evidence="4"/>
<dbReference type="GO" id="GO:0006631">
    <property type="term" value="P:fatty acid metabolic process"/>
    <property type="evidence" value="ECO:0007669"/>
    <property type="project" value="TreeGrafter"/>
</dbReference>
<keyword evidence="2" id="KW-0436">Ligase</keyword>
<dbReference type="Gene3D" id="3.30.300.30">
    <property type="match status" value="1"/>
</dbReference>
<evidence type="ECO:0000313" key="10">
    <source>
        <dbReference type="EMBL" id="KAK8720237.1"/>
    </source>
</evidence>
<evidence type="ECO:0000256" key="4">
    <source>
        <dbReference type="ARBA" id="ARBA00039009"/>
    </source>
</evidence>
<dbReference type="Proteomes" id="UP001445076">
    <property type="component" value="Unassembled WGS sequence"/>
</dbReference>
<feature type="domain" description="AMP-dependent synthetase/ligase" evidence="8">
    <location>
        <begin position="70"/>
        <end position="459"/>
    </location>
</feature>
<reference evidence="10 11" key="1">
    <citation type="journal article" date="2024" name="BMC Genomics">
        <title>Genome assembly of redclaw crayfish (Cherax quadricarinatus) provides insights into its immune adaptation and hypoxia tolerance.</title>
        <authorList>
            <person name="Liu Z."/>
            <person name="Zheng J."/>
            <person name="Li H."/>
            <person name="Fang K."/>
            <person name="Wang S."/>
            <person name="He J."/>
            <person name="Zhou D."/>
            <person name="Weng S."/>
            <person name="Chi M."/>
            <person name="Gu Z."/>
            <person name="He J."/>
            <person name="Li F."/>
            <person name="Wang M."/>
        </authorList>
    </citation>
    <scope>NUCLEOTIDE SEQUENCE [LARGE SCALE GENOMIC DNA]</scope>
    <source>
        <strain evidence="10">ZL_2023a</strain>
    </source>
</reference>
<dbReference type="PROSITE" id="PS00455">
    <property type="entry name" value="AMP_BINDING"/>
    <property type="match status" value="1"/>
</dbReference>
<dbReference type="InterPro" id="IPR000873">
    <property type="entry name" value="AMP-dep_synth/lig_dom"/>
</dbReference>
<evidence type="ECO:0000256" key="3">
    <source>
        <dbReference type="ARBA" id="ARBA00037247"/>
    </source>
</evidence>
<evidence type="ECO:0000313" key="11">
    <source>
        <dbReference type="Proteomes" id="UP001445076"/>
    </source>
</evidence>
<comment type="similarity">
    <text evidence="1">Belongs to the ATP-dependent AMP-binding enzyme family.</text>
</comment>
<dbReference type="GO" id="GO:0031956">
    <property type="term" value="F:medium-chain fatty acid-CoA ligase activity"/>
    <property type="evidence" value="ECO:0007669"/>
    <property type="project" value="UniProtKB-EC"/>
</dbReference>
<evidence type="ECO:0000256" key="6">
    <source>
        <dbReference type="ARBA" id="ARBA00047319"/>
    </source>
</evidence>
<dbReference type="Gene3D" id="3.40.50.12780">
    <property type="entry name" value="N-terminal domain of ligase-like"/>
    <property type="match status" value="1"/>
</dbReference>
<feature type="non-terminal residue" evidence="10">
    <location>
        <position position="1"/>
    </location>
</feature>